<dbReference type="FunFam" id="3.90.850.10:FF:000002">
    <property type="entry name" value="2-hydroxyhepta-2,4-diene-1,7-dioate isomerase"/>
    <property type="match status" value="1"/>
</dbReference>
<keyword evidence="2" id="KW-0479">Metal-binding</keyword>
<proteinExistence type="inferred from homology"/>
<dbReference type="AlphaFoldDB" id="A0A7V3YFL1"/>
<gene>
    <name evidence="5" type="ORF">ENV30_02540</name>
</gene>
<comment type="similarity">
    <text evidence="1">Belongs to the FAH family.</text>
</comment>
<evidence type="ECO:0000256" key="1">
    <source>
        <dbReference type="ARBA" id="ARBA00010211"/>
    </source>
</evidence>
<comment type="caution">
    <text evidence="5">The sequence shown here is derived from an EMBL/GenBank/DDBJ whole genome shotgun (WGS) entry which is preliminary data.</text>
</comment>
<dbReference type="Gene3D" id="3.90.850.10">
    <property type="entry name" value="Fumarylacetoacetase-like, C-terminal domain"/>
    <property type="match status" value="1"/>
</dbReference>
<sequence>MKILRFLHPERHTPSWGRLLEGDVVEEIASPFGKETGRGARFFLKDLRILPPVRPSKIVAVGLNYKDHIAELGQSVPENPILFLKPQTAVIGPQEPILLPPCSSRVDYEAELAVVMKRRAFRLKKSEVRDYILGYTCFNDVTARDLQTKDVQWTRSKSFDTFAPLGPWIEDELDPGNCTVRCFVNGTLKQEGNTRMLLFPVEELIVFISEIMTLLPGDVIATGTPKGVGPLAPGDVVEVEVEGIGILQNPVATR</sequence>
<dbReference type="GO" id="GO:0016853">
    <property type="term" value="F:isomerase activity"/>
    <property type="evidence" value="ECO:0007669"/>
    <property type="project" value="UniProtKB-ARBA"/>
</dbReference>
<evidence type="ECO:0000259" key="4">
    <source>
        <dbReference type="Pfam" id="PF10370"/>
    </source>
</evidence>
<organism evidence="5">
    <name type="scientific">Candidatus Caldatribacterium californiense</name>
    <dbReference type="NCBI Taxonomy" id="1454726"/>
    <lineage>
        <taxon>Bacteria</taxon>
        <taxon>Pseudomonadati</taxon>
        <taxon>Atribacterota</taxon>
        <taxon>Atribacteria</taxon>
        <taxon>Atribacterales</taxon>
        <taxon>Candidatus Caldatribacteriaceae</taxon>
        <taxon>Candidatus Caldatribacterium</taxon>
    </lineage>
</organism>
<keyword evidence="5" id="KW-0378">Hydrolase</keyword>
<name>A0A7V3YFL1_9BACT</name>
<dbReference type="GO" id="GO:0046872">
    <property type="term" value="F:metal ion binding"/>
    <property type="evidence" value="ECO:0007669"/>
    <property type="project" value="UniProtKB-KW"/>
</dbReference>
<protein>
    <submittedName>
        <fullName evidence="5">FAA hydrolase family protein</fullName>
    </submittedName>
</protein>
<dbReference type="Gene3D" id="2.30.30.370">
    <property type="entry name" value="FAH"/>
    <property type="match status" value="1"/>
</dbReference>
<dbReference type="PANTHER" id="PTHR11820">
    <property type="entry name" value="ACYLPYRUVASE"/>
    <property type="match status" value="1"/>
</dbReference>
<evidence type="ECO:0000313" key="5">
    <source>
        <dbReference type="EMBL" id="HGI30183.1"/>
    </source>
</evidence>
<dbReference type="InterPro" id="IPR036663">
    <property type="entry name" value="Fumarylacetoacetase_C_sf"/>
</dbReference>
<dbReference type="InterPro" id="IPR018833">
    <property type="entry name" value="Rv2993c-like_N"/>
</dbReference>
<dbReference type="EMBL" id="DTFV01000040">
    <property type="protein sequence ID" value="HGI30183.1"/>
    <property type="molecule type" value="Genomic_DNA"/>
</dbReference>
<feature type="domain" description="Fumarylacetoacetase-like C-terminal" evidence="3">
    <location>
        <begin position="57"/>
        <end position="251"/>
    </location>
</feature>
<evidence type="ECO:0000259" key="3">
    <source>
        <dbReference type="Pfam" id="PF01557"/>
    </source>
</evidence>
<dbReference type="Pfam" id="PF01557">
    <property type="entry name" value="FAA_hydrolase"/>
    <property type="match status" value="1"/>
</dbReference>
<dbReference type="GO" id="GO:0019752">
    <property type="term" value="P:carboxylic acid metabolic process"/>
    <property type="evidence" value="ECO:0007669"/>
    <property type="project" value="UniProtKB-ARBA"/>
</dbReference>
<dbReference type="SUPFAM" id="SSF56529">
    <property type="entry name" value="FAH"/>
    <property type="match status" value="1"/>
</dbReference>
<dbReference type="GO" id="GO:0018773">
    <property type="term" value="F:acetylpyruvate hydrolase activity"/>
    <property type="evidence" value="ECO:0007669"/>
    <property type="project" value="TreeGrafter"/>
</dbReference>
<reference evidence="5" key="1">
    <citation type="journal article" date="2020" name="mSystems">
        <title>Genome- and Community-Level Interaction Insights into Carbon Utilization and Element Cycling Functions of Hydrothermarchaeota in Hydrothermal Sediment.</title>
        <authorList>
            <person name="Zhou Z."/>
            <person name="Liu Y."/>
            <person name="Xu W."/>
            <person name="Pan J."/>
            <person name="Luo Z.H."/>
            <person name="Li M."/>
        </authorList>
    </citation>
    <scope>NUCLEOTIDE SEQUENCE [LARGE SCALE GENOMIC DNA]</scope>
    <source>
        <strain evidence="5">SpSt-747</strain>
    </source>
</reference>
<evidence type="ECO:0000256" key="2">
    <source>
        <dbReference type="ARBA" id="ARBA00022723"/>
    </source>
</evidence>
<dbReference type="InterPro" id="IPR011234">
    <property type="entry name" value="Fumarylacetoacetase-like_C"/>
</dbReference>
<dbReference type="Pfam" id="PF10370">
    <property type="entry name" value="Rv2993c-like_N"/>
    <property type="match status" value="1"/>
</dbReference>
<feature type="domain" description="Rv2993c-like N-terminal" evidence="4">
    <location>
        <begin position="1"/>
        <end position="52"/>
    </location>
</feature>
<dbReference type="PANTHER" id="PTHR11820:SF7">
    <property type="entry name" value="ACYLPYRUVASE FAHD1, MITOCHONDRIAL"/>
    <property type="match status" value="1"/>
</dbReference>
<accession>A0A7V3YFL1</accession>